<accession>A0ABU2B5V8</accession>
<feature type="transmembrane region" description="Helical" evidence="1">
    <location>
        <begin position="234"/>
        <end position="254"/>
    </location>
</feature>
<keyword evidence="3" id="KW-1185">Reference proteome</keyword>
<reference evidence="2 3" key="1">
    <citation type="submission" date="2023-07" db="EMBL/GenBank/DDBJ databases">
        <title>Sequencing the genomes of 1000 actinobacteria strains.</title>
        <authorList>
            <person name="Klenk H.-P."/>
        </authorList>
    </citation>
    <scope>NUCLEOTIDE SEQUENCE [LARGE SCALE GENOMIC DNA]</scope>
    <source>
        <strain evidence="2 3">DSM 44508</strain>
    </source>
</reference>
<keyword evidence="1" id="KW-1133">Transmembrane helix</keyword>
<keyword evidence="1" id="KW-0812">Transmembrane</keyword>
<feature type="transmembrane region" description="Helical" evidence="1">
    <location>
        <begin position="198"/>
        <end position="222"/>
    </location>
</feature>
<comment type="caution">
    <text evidence="2">The sequence shown here is derived from an EMBL/GenBank/DDBJ whole genome shotgun (WGS) entry which is preliminary data.</text>
</comment>
<evidence type="ECO:0000313" key="2">
    <source>
        <dbReference type="EMBL" id="MDR7354005.1"/>
    </source>
</evidence>
<feature type="transmembrane region" description="Helical" evidence="1">
    <location>
        <begin position="148"/>
        <end position="164"/>
    </location>
</feature>
<dbReference type="RefSeq" id="WP_277105150.1">
    <property type="nucleotide sequence ID" value="NZ_BAAAJS010000017.1"/>
</dbReference>
<dbReference type="Proteomes" id="UP001183619">
    <property type="component" value="Unassembled WGS sequence"/>
</dbReference>
<name>A0ABU2B5V8_9CORY</name>
<feature type="transmembrane region" description="Helical" evidence="1">
    <location>
        <begin position="101"/>
        <end position="119"/>
    </location>
</feature>
<feature type="transmembrane region" description="Helical" evidence="1">
    <location>
        <begin position="290"/>
        <end position="313"/>
    </location>
</feature>
<evidence type="ECO:0008006" key="4">
    <source>
        <dbReference type="Google" id="ProtNLM"/>
    </source>
</evidence>
<feature type="transmembrane region" description="Helical" evidence="1">
    <location>
        <begin position="28"/>
        <end position="47"/>
    </location>
</feature>
<proteinExistence type="predicted"/>
<feature type="transmembrane region" description="Helical" evidence="1">
    <location>
        <begin position="344"/>
        <end position="361"/>
    </location>
</feature>
<keyword evidence="1" id="KW-0472">Membrane</keyword>
<organism evidence="2 3">
    <name type="scientific">Corynebacterium felinum</name>
    <dbReference type="NCBI Taxonomy" id="131318"/>
    <lineage>
        <taxon>Bacteria</taxon>
        <taxon>Bacillati</taxon>
        <taxon>Actinomycetota</taxon>
        <taxon>Actinomycetes</taxon>
        <taxon>Mycobacteriales</taxon>
        <taxon>Corynebacteriaceae</taxon>
        <taxon>Corynebacterium</taxon>
    </lineage>
</organism>
<feature type="transmembrane region" description="Helical" evidence="1">
    <location>
        <begin position="319"/>
        <end position="337"/>
    </location>
</feature>
<evidence type="ECO:0000313" key="3">
    <source>
        <dbReference type="Proteomes" id="UP001183619"/>
    </source>
</evidence>
<feature type="transmembrane region" description="Helical" evidence="1">
    <location>
        <begin position="260"/>
        <end position="278"/>
    </location>
</feature>
<protein>
    <recommendedName>
        <fullName evidence="4">Transmembrane protein</fullName>
    </recommendedName>
</protein>
<dbReference type="EMBL" id="JAVDYF010000001">
    <property type="protein sequence ID" value="MDR7354005.1"/>
    <property type="molecule type" value="Genomic_DNA"/>
</dbReference>
<feature type="transmembrane region" description="Helical" evidence="1">
    <location>
        <begin position="479"/>
        <end position="502"/>
    </location>
</feature>
<feature type="transmembrane region" description="Helical" evidence="1">
    <location>
        <begin position="171"/>
        <end position="192"/>
    </location>
</feature>
<gene>
    <name evidence="2" type="ORF">J2S37_000543</name>
</gene>
<sequence length="511" mass="55940">MPTLPHSLGDRRLSARQFAHRGQLRGRVHWPVLWSCFLLCVLLGPLFSTLSLDTALLTRDMVVLNHPAMTLSAVGFGDNPARATPQDGLLALVGYVMPASWFVRLLLVGVGLFAAASAAQAGRTTWQKLAAITVCLFNPFVVERLLQGHWSLVIAAWLLPAIYLRRGAPLLVALWLCSLTPTGAVAAFIVLACRRPHLRYLLFALITWLPWLIPSLLFSPVSRGTDVFFGRAEEAAGTLGTFLGLGGLWNIAAIPESRNLGFALISLLLTVILVFFMPRRLQLLSAGATAAFLLLWLGPGAWIVHTIPGAALFRDSHKLALFLIPGLVLAAGRISFGGRQRFRFLSHSGAIVVIGLSLLALPDAPHALRALRPLPISQQWVRHEGDVVQLDNRGLVNYHGRTIVDPLTKATSVLSAGELRIDNTLIDPPNPRFLQAEKAWRSHDHPTLCGMGISAVHENNTIHPIACTTTPIQPYRTEYFRLGIVLISIWIAQSLIPCAFGIRAYARRRKG</sequence>
<evidence type="ECO:0000256" key="1">
    <source>
        <dbReference type="SAM" id="Phobius"/>
    </source>
</evidence>